<keyword evidence="3 6" id="KW-0812">Transmembrane</keyword>
<dbReference type="AlphaFoldDB" id="A0AAJ0GAT5"/>
<feature type="transmembrane region" description="Helical" evidence="6">
    <location>
        <begin position="205"/>
        <end position="228"/>
    </location>
</feature>
<dbReference type="InterPro" id="IPR006977">
    <property type="entry name" value="Yip1_dom"/>
</dbReference>
<evidence type="ECO:0000256" key="6">
    <source>
        <dbReference type="RuleBase" id="RU361264"/>
    </source>
</evidence>
<comment type="caution">
    <text evidence="9">The sequence shown here is derived from an EMBL/GenBank/DDBJ whole genome shotgun (WGS) entry which is preliminary data.</text>
</comment>
<comment type="subcellular location">
    <subcellularLocation>
        <location evidence="6">Golgi apparatus membrane</location>
        <topology evidence="6">Multi-pass membrane protein</topology>
    </subcellularLocation>
    <subcellularLocation>
        <location evidence="1">Membrane</location>
        <topology evidence="1">Multi-pass membrane protein</topology>
    </subcellularLocation>
</comment>
<evidence type="ECO:0000256" key="3">
    <source>
        <dbReference type="ARBA" id="ARBA00022692"/>
    </source>
</evidence>
<dbReference type="GO" id="GO:0006888">
    <property type="term" value="P:endoplasmic reticulum to Golgi vesicle-mediated transport"/>
    <property type="evidence" value="ECO:0007669"/>
    <property type="project" value="InterPro"/>
</dbReference>
<keyword evidence="5 6" id="KW-0472">Membrane</keyword>
<evidence type="ECO:0000259" key="8">
    <source>
        <dbReference type="Pfam" id="PF04893"/>
    </source>
</evidence>
<proteinExistence type="inferred from homology"/>
<evidence type="ECO:0000256" key="7">
    <source>
        <dbReference type="SAM" id="MobiDB-lite"/>
    </source>
</evidence>
<evidence type="ECO:0000313" key="10">
    <source>
        <dbReference type="Proteomes" id="UP001271007"/>
    </source>
</evidence>
<name>A0AAJ0GAT5_9PEZI</name>
<evidence type="ECO:0000256" key="4">
    <source>
        <dbReference type="ARBA" id="ARBA00022989"/>
    </source>
</evidence>
<dbReference type="GO" id="GO:0005802">
    <property type="term" value="C:trans-Golgi network"/>
    <property type="evidence" value="ECO:0007669"/>
    <property type="project" value="TreeGrafter"/>
</dbReference>
<dbReference type="Pfam" id="PF04893">
    <property type="entry name" value="Yip1"/>
    <property type="match status" value="1"/>
</dbReference>
<keyword evidence="4 6" id="KW-1133">Transmembrane helix</keyword>
<feature type="transmembrane region" description="Helical" evidence="6">
    <location>
        <begin position="234"/>
        <end position="255"/>
    </location>
</feature>
<comment type="similarity">
    <text evidence="2 6">Belongs to the YIP1 family.</text>
</comment>
<feature type="domain" description="Yip1" evidence="8">
    <location>
        <begin position="176"/>
        <end position="307"/>
    </location>
</feature>
<evidence type="ECO:0000256" key="2">
    <source>
        <dbReference type="ARBA" id="ARBA00010596"/>
    </source>
</evidence>
<feature type="transmembrane region" description="Helical" evidence="6">
    <location>
        <begin position="295"/>
        <end position="313"/>
    </location>
</feature>
<accession>A0AAJ0GAT5</accession>
<feature type="region of interest" description="Disordered" evidence="7">
    <location>
        <begin position="1"/>
        <end position="81"/>
    </location>
</feature>
<feature type="compositionally biased region" description="Acidic residues" evidence="7">
    <location>
        <begin position="24"/>
        <end position="42"/>
    </location>
</feature>
<evidence type="ECO:0000313" key="9">
    <source>
        <dbReference type="EMBL" id="KAK3051131.1"/>
    </source>
</evidence>
<protein>
    <recommendedName>
        <fullName evidence="6">Protein YIP</fullName>
    </recommendedName>
</protein>
<dbReference type="PANTHER" id="PTHR21236:SF1">
    <property type="entry name" value="PROTEIN YIPF6"/>
    <property type="match status" value="1"/>
</dbReference>
<reference evidence="9" key="1">
    <citation type="submission" date="2023-04" db="EMBL/GenBank/DDBJ databases">
        <title>Black Yeasts Isolated from many extreme environments.</title>
        <authorList>
            <person name="Coleine C."/>
            <person name="Stajich J.E."/>
            <person name="Selbmann L."/>
        </authorList>
    </citation>
    <scope>NUCLEOTIDE SEQUENCE</scope>
    <source>
        <strain evidence="9">CCFEE 5312</strain>
    </source>
</reference>
<dbReference type="InterPro" id="IPR045231">
    <property type="entry name" value="Yip1/4-like"/>
</dbReference>
<gene>
    <name evidence="9" type="ORF">LTR09_007526</name>
</gene>
<organism evidence="9 10">
    <name type="scientific">Extremus antarcticus</name>
    <dbReference type="NCBI Taxonomy" id="702011"/>
    <lineage>
        <taxon>Eukaryota</taxon>
        <taxon>Fungi</taxon>
        <taxon>Dikarya</taxon>
        <taxon>Ascomycota</taxon>
        <taxon>Pezizomycotina</taxon>
        <taxon>Dothideomycetes</taxon>
        <taxon>Dothideomycetidae</taxon>
        <taxon>Mycosphaerellales</taxon>
        <taxon>Extremaceae</taxon>
        <taxon>Extremus</taxon>
    </lineage>
</organism>
<evidence type="ECO:0000256" key="1">
    <source>
        <dbReference type="ARBA" id="ARBA00004141"/>
    </source>
</evidence>
<keyword evidence="10" id="KW-1185">Reference proteome</keyword>
<dbReference type="PANTHER" id="PTHR21236">
    <property type="entry name" value="GOLGI MEMBRANE PROTEIN YIP1"/>
    <property type="match status" value="1"/>
</dbReference>
<sequence>MAAIMPSGTGANQTANPYERYDAPVEDDLIDPDDATLDDLDDPVNQSDRAPLTGRITNSQAQSNTRAAGSTQGYLNSAIPGEDRRAPVNTIDESVWDTLRRDLLAVWEKMRQVLYPKYLLGGMMNQGGSGLAEANTEEGQGLMGGAAGAMGHIRGIVGRWPDADAVLQGGMSEGLRDWDLWGPLLFCLLLSFLLSINAREDQRSLVFSGVFATIWIAEAIVTLQIKLLGGTISFFQSVCIIGYTLFPLVIASLLSALRVPTIVRIPVYSVLGLWSLAAGVSILGGSGVVKNRVALAVYPLFVFYIGLDCLCFIS</sequence>
<dbReference type="EMBL" id="JAWDJX010000027">
    <property type="protein sequence ID" value="KAK3051131.1"/>
    <property type="molecule type" value="Genomic_DNA"/>
</dbReference>
<feature type="compositionally biased region" description="Polar residues" evidence="7">
    <location>
        <begin position="55"/>
        <end position="75"/>
    </location>
</feature>
<dbReference type="Proteomes" id="UP001271007">
    <property type="component" value="Unassembled WGS sequence"/>
</dbReference>
<feature type="transmembrane region" description="Helical" evidence="6">
    <location>
        <begin position="267"/>
        <end position="289"/>
    </location>
</feature>
<dbReference type="GO" id="GO:0000139">
    <property type="term" value="C:Golgi membrane"/>
    <property type="evidence" value="ECO:0007669"/>
    <property type="project" value="UniProtKB-SubCell"/>
</dbReference>
<evidence type="ECO:0000256" key="5">
    <source>
        <dbReference type="ARBA" id="ARBA00023136"/>
    </source>
</evidence>
<feature type="transmembrane region" description="Helical" evidence="6">
    <location>
        <begin position="180"/>
        <end position="198"/>
    </location>
</feature>